<dbReference type="AlphaFoldDB" id="A0A2P2QTE2"/>
<protein>
    <submittedName>
        <fullName evidence="2">Uncharacterized protein</fullName>
    </submittedName>
</protein>
<evidence type="ECO:0000313" key="2">
    <source>
        <dbReference type="EMBL" id="MBX70279.1"/>
    </source>
</evidence>
<feature type="compositionally biased region" description="Polar residues" evidence="1">
    <location>
        <begin position="12"/>
        <end position="25"/>
    </location>
</feature>
<proteinExistence type="predicted"/>
<dbReference type="EMBL" id="GGEC01089795">
    <property type="protein sequence ID" value="MBX70279.1"/>
    <property type="molecule type" value="Transcribed_RNA"/>
</dbReference>
<sequence>MVSEGRRKINCRESSTSHGFGQWNL</sequence>
<feature type="region of interest" description="Disordered" evidence="1">
    <location>
        <begin position="1"/>
        <end position="25"/>
    </location>
</feature>
<reference evidence="2" key="1">
    <citation type="submission" date="2018-02" db="EMBL/GenBank/DDBJ databases">
        <title>Rhizophora mucronata_Transcriptome.</title>
        <authorList>
            <person name="Meera S.P."/>
            <person name="Sreeshan A."/>
            <person name="Augustine A."/>
        </authorList>
    </citation>
    <scope>NUCLEOTIDE SEQUENCE</scope>
    <source>
        <tissue evidence="2">Leaf</tissue>
    </source>
</reference>
<name>A0A2P2QTE2_RHIMU</name>
<organism evidence="2">
    <name type="scientific">Rhizophora mucronata</name>
    <name type="common">Asiatic mangrove</name>
    <dbReference type="NCBI Taxonomy" id="61149"/>
    <lineage>
        <taxon>Eukaryota</taxon>
        <taxon>Viridiplantae</taxon>
        <taxon>Streptophyta</taxon>
        <taxon>Embryophyta</taxon>
        <taxon>Tracheophyta</taxon>
        <taxon>Spermatophyta</taxon>
        <taxon>Magnoliopsida</taxon>
        <taxon>eudicotyledons</taxon>
        <taxon>Gunneridae</taxon>
        <taxon>Pentapetalae</taxon>
        <taxon>rosids</taxon>
        <taxon>fabids</taxon>
        <taxon>Malpighiales</taxon>
        <taxon>Rhizophoraceae</taxon>
        <taxon>Rhizophora</taxon>
    </lineage>
</organism>
<feature type="compositionally biased region" description="Basic and acidic residues" evidence="1">
    <location>
        <begin position="1"/>
        <end position="11"/>
    </location>
</feature>
<accession>A0A2P2QTE2</accession>
<evidence type="ECO:0000256" key="1">
    <source>
        <dbReference type="SAM" id="MobiDB-lite"/>
    </source>
</evidence>